<dbReference type="AlphaFoldDB" id="A0A7J7CMC4"/>
<feature type="region of interest" description="Disordered" evidence="1">
    <location>
        <begin position="114"/>
        <end position="147"/>
    </location>
</feature>
<name>A0A7J7CMC4_TRIWF</name>
<sequence>MGLNQTCIRIGESGISTQLSLEEPEFQFISGLMDENHPREPVYDSSPPAVEKFHTFSSISSDLQTDTSETGPPPILVESADGHSKLHVERTQTGINSHEGVPVTSSQVHLIDANESRSSEVPEVHEHDVKKDESSGVNANRDNGEETMVPESRVDHVAVDSGSFSEAASTEELAVANEGAIHPEGEQVHSSSSSDNEEIQEAMTHEDENVQPHLEKYQSPSYNFQIHVGGHDDVGQKVDDLGSSDMQMPSDKLNLSASEESVHVVAAVQEPLSSSNSDASVHAGVNQDKDVKILPLDSNSLNMLPGEHSEGVLEKQPSWLDKSVVDPLIVVHDQLQVVQEQYKVLVDSPREVDVIKNENVQELHDPDYEVSNSNSTLVPSESSSDRPFAGVVDLENKILDSIVYEDGSHVSEDLHYSMEKYGPPVEQNVTGEADELRDIDEGFLSELDTIGDFRVNEVAGPRHDEQIPEETSFGSHKNDLLLEDSDLRDASKELPVLEVRSIEDIHLAFMQLHEGTDVKEVIHPSLVEDRAVVVESEHHRQINSGLPVFEARSVEDIDAAIKKACEANVEGMPKSLGSKDGLAEGIEPDDTQQIESTDIEYVVQETRVLASSEKKT</sequence>
<proteinExistence type="predicted"/>
<accession>A0A7J7CMC4</accession>
<feature type="region of interest" description="Disordered" evidence="1">
    <location>
        <begin position="576"/>
        <end position="598"/>
    </location>
</feature>
<feature type="compositionally biased region" description="Polar residues" evidence="1">
    <location>
        <begin position="370"/>
        <end position="382"/>
    </location>
</feature>
<protein>
    <submittedName>
        <fullName evidence="2">Uncharacterized protein</fullName>
    </submittedName>
</protein>
<feature type="region of interest" description="Disordered" evidence="1">
    <location>
        <begin position="366"/>
        <end position="386"/>
    </location>
</feature>
<feature type="region of interest" description="Disordered" evidence="1">
    <location>
        <begin position="184"/>
        <end position="203"/>
    </location>
</feature>
<dbReference type="InParanoid" id="A0A7J7CMC4"/>
<dbReference type="Proteomes" id="UP000593562">
    <property type="component" value="Unassembled WGS sequence"/>
</dbReference>
<reference evidence="2 3" key="1">
    <citation type="journal article" date="2020" name="Nat. Commun.">
        <title>Genome of Tripterygium wilfordii and identification of cytochrome P450 involved in triptolide biosynthesis.</title>
        <authorList>
            <person name="Tu L."/>
            <person name="Su P."/>
            <person name="Zhang Z."/>
            <person name="Gao L."/>
            <person name="Wang J."/>
            <person name="Hu T."/>
            <person name="Zhou J."/>
            <person name="Zhang Y."/>
            <person name="Zhao Y."/>
            <person name="Liu Y."/>
            <person name="Song Y."/>
            <person name="Tong Y."/>
            <person name="Lu Y."/>
            <person name="Yang J."/>
            <person name="Xu C."/>
            <person name="Jia M."/>
            <person name="Peters R.J."/>
            <person name="Huang L."/>
            <person name="Gao W."/>
        </authorList>
    </citation>
    <scope>NUCLEOTIDE SEQUENCE [LARGE SCALE GENOMIC DNA]</scope>
    <source>
        <strain evidence="3">cv. XIE 37</strain>
        <tissue evidence="2">Leaf</tissue>
    </source>
</reference>
<dbReference type="PANTHER" id="PTHR33870">
    <property type="entry name" value="CARDIOMYOPATHY-ASSOCIATED PROTEIN"/>
    <property type="match status" value="1"/>
</dbReference>
<evidence type="ECO:0000313" key="3">
    <source>
        <dbReference type="Proteomes" id="UP000593562"/>
    </source>
</evidence>
<evidence type="ECO:0000256" key="1">
    <source>
        <dbReference type="SAM" id="MobiDB-lite"/>
    </source>
</evidence>
<gene>
    <name evidence="2" type="ORF">HS088_TW15G00704</name>
</gene>
<comment type="caution">
    <text evidence="2">The sequence shown here is derived from an EMBL/GenBank/DDBJ whole genome shotgun (WGS) entry which is preliminary data.</text>
</comment>
<dbReference type="PANTHER" id="PTHR33870:SF4">
    <property type="entry name" value="CARDIOMYOPATHY-ASSOCIATED PROTEIN"/>
    <property type="match status" value="1"/>
</dbReference>
<organism evidence="2 3">
    <name type="scientific">Tripterygium wilfordii</name>
    <name type="common">Thunder God vine</name>
    <dbReference type="NCBI Taxonomy" id="458696"/>
    <lineage>
        <taxon>Eukaryota</taxon>
        <taxon>Viridiplantae</taxon>
        <taxon>Streptophyta</taxon>
        <taxon>Embryophyta</taxon>
        <taxon>Tracheophyta</taxon>
        <taxon>Spermatophyta</taxon>
        <taxon>Magnoliopsida</taxon>
        <taxon>eudicotyledons</taxon>
        <taxon>Gunneridae</taxon>
        <taxon>Pentapetalae</taxon>
        <taxon>rosids</taxon>
        <taxon>fabids</taxon>
        <taxon>Celastrales</taxon>
        <taxon>Celastraceae</taxon>
        <taxon>Tripterygium</taxon>
    </lineage>
</organism>
<evidence type="ECO:0000313" key="2">
    <source>
        <dbReference type="EMBL" id="KAF5735204.1"/>
    </source>
</evidence>
<feature type="compositionally biased region" description="Basic and acidic residues" evidence="1">
    <location>
        <begin position="114"/>
        <end position="134"/>
    </location>
</feature>
<dbReference type="EMBL" id="JAAARO010000015">
    <property type="protein sequence ID" value="KAF5735204.1"/>
    <property type="molecule type" value="Genomic_DNA"/>
</dbReference>
<keyword evidence="3" id="KW-1185">Reference proteome</keyword>